<proteinExistence type="predicted"/>
<reference evidence="2 3" key="1">
    <citation type="submission" date="2016-11" db="EMBL/GenBank/DDBJ databases">
        <authorList>
            <person name="Jaros S."/>
            <person name="Januszkiewicz K."/>
            <person name="Wedrychowicz H."/>
        </authorList>
    </citation>
    <scope>NUCLEOTIDE SEQUENCE [LARGE SCALE GENOMIC DNA]</scope>
    <source>
        <strain evidence="2 3">DSM 43832</strain>
    </source>
</reference>
<dbReference type="STRING" id="1848.SAMN05443637_10250"/>
<dbReference type="SUPFAM" id="SSF54909">
    <property type="entry name" value="Dimeric alpha+beta barrel"/>
    <property type="match status" value="1"/>
</dbReference>
<dbReference type="Gene3D" id="3.30.70.100">
    <property type="match status" value="1"/>
</dbReference>
<dbReference type="RefSeq" id="WP_200803736.1">
    <property type="nucleotide sequence ID" value="NZ_FRAP01000002.1"/>
</dbReference>
<sequence length="110" mass="12831">MSLLELRHYELFPHNREHLHARFAEHTAPIFERLGLRARGFYEITCGPGEGDLVYFMEWESPAERAEGWARFAADPEWQKVRAETNGRHGPLVARTHSQLLVPTSYSRDR</sequence>
<dbReference type="Pfam" id="PF07978">
    <property type="entry name" value="NIPSNAP"/>
    <property type="match status" value="1"/>
</dbReference>
<dbReference type="InterPro" id="IPR012577">
    <property type="entry name" value="NIPSNAP"/>
</dbReference>
<gene>
    <name evidence="2" type="ORF">SAMN05443637_10250</name>
</gene>
<dbReference type="InterPro" id="IPR011008">
    <property type="entry name" value="Dimeric_a/b-barrel"/>
</dbReference>
<name>A0A1M6P537_PSETH</name>
<dbReference type="Proteomes" id="UP000184363">
    <property type="component" value="Unassembled WGS sequence"/>
</dbReference>
<accession>A0A1M6P537</accession>
<evidence type="ECO:0000313" key="3">
    <source>
        <dbReference type="Proteomes" id="UP000184363"/>
    </source>
</evidence>
<keyword evidence="3" id="KW-1185">Reference proteome</keyword>
<dbReference type="AlphaFoldDB" id="A0A1M6P537"/>
<organism evidence="2 3">
    <name type="scientific">Pseudonocardia thermophila</name>
    <dbReference type="NCBI Taxonomy" id="1848"/>
    <lineage>
        <taxon>Bacteria</taxon>
        <taxon>Bacillati</taxon>
        <taxon>Actinomycetota</taxon>
        <taxon>Actinomycetes</taxon>
        <taxon>Pseudonocardiales</taxon>
        <taxon>Pseudonocardiaceae</taxon>
        <taxon>Pseudonocardia</taxon>
    </lineage>
</organism>
<feature type="domain" description="NIPSNAP" evidence="1">
    <location>
        <begin position="5"/>
        <end position="108"/>
    </location>
</feature>
<dbReference type="EMBL" id="FRAP01000002">
    <property type="protein sequence ID" value="SHK03006.1"/>
    <property type="molecule type" value="Genomic_DNA"/>
</dbReference>
<protein>
    <submittedName>
        <fullName evidence="2">NIPSNAP protein</fullName>
    </submittedName>
</protein>
<evidence type="ECO:0000313" key="2">
    <source>
        <dbReference type="EMBL" id="SHK03006.1"/>
    </source>
</evidence>
<evidence type="ECO:0000259" key="1">
    <source>
        <dbReference type="Pfam" id="PF07978"/>
    </source>
</evidence>